<feature type="domain" description="F-box protein Hrt3/FBXO9 C-terminal" evidence="1">
    <location>
        <begin position="34"/>
        <end position="148"/>
    </location>
</feature>
<name>M8AZ34_AEGTA</name>
<dbReference type="EnsemblPlants" id="EMT09737">
    <property type="protein sequence ID" value="EMT09737"/>
    <property type="gene ID" value="F775_15751"/>
</dbReference>
<accession>M8AZ34</accession>
<organism evidence="2">
    <name type="scientific">Aegilops tauschii</name>
    <name type="common">Tausch's goatgrass</name>
    <name type="synonym">Aegilops squarrosa</name>
    <dbReference type="NCBI Taxonomy" id="37682"/>
    <lineage>
        <taxon>Eukaryota</taxon>
        <taxon>Viridiplantae</taxon>
        <taxon>Streptophyta</taxon>
        <taxon>Embryophyta</taxon>
        <taxon>Tracheophyta</taxon>
        <taxon>Spermatophyta</taxon>
        <taxon>Magnoliopsida</taxon>
        <taxon>Liliopsida</taxon>
        <taxon>Poales</taxon>
        <taxon>Poaceae</taxon>
        <taxon>BOP clade</taxon>
        <taxon>Pooideae</taxon>
        <taxon>Triticodae</taxon>
        <taxon>Triticeae</taxon>
        <taxon>Triticinae</taxon>
        <taxon>Aegilops</taxon>
    </lineage>
</organism>
<dbReference type="AlphaFoldDB" id="M8AZ34"/>
<dbReference type="ExpressionAtlas" id="M8AZ34">
    <property type="expression patterns" value="baseline"/>
</dbReference>
<sequence length="148" mass="16317">MDEGGAVLGALCPSSVVLLREAVQSGDHGLMILVLFGREIEMALLYPGHRYTLVRMRLRVRGTTIGANNRLDVLKILTTGVNGTELGNWKGNILELVEDWEENETHDPDVPAVSHSRGLTPFVFVPFEEADTSVLNLPVEKMDYFVPG</sequence>
<dbReference type="InterPro" id="IPR045464">
    <property type="entry name" value="Hrt3/FBXO9_C"/>
</dbReference>
<proteinExistence type="predicted"/>
<evidence type="ECO:0000259" key="1">
    <source>
        <dbReference type="Pfam" id="PF19270"/>
    </source>
</evidence>
<evidence type="ECO:0000313" key="2">
    <source>
        <dbReference type="EnsemblPlants" id="EMT09737"/>
    </source>
</evidence>
<reference evidence="2" key="1">
    <citation type="submission" date="2015-06" db="UniProtKB">
        <authorList>
            <consortium name="EnsemblPlants"/>
        </authorList>
    </citation>
    <scope>IDENTIFICATION</scope>
</reference>
<dbReference type="Pfam" id="PF19270">
    <property type="entry name" value="FBO_C"/>
    <property type="match status" value="1"/>
</dbReference>
<protein>
    <recommendedName>
        <fullName evidence="1">F-box protein Hrt3/FBXO9 C-terminal domain-containing protein</fullName>
    </recommendedName>
</protein>